<evidence type="ECO:0000313" key="12">
    <source>
        <dbReference type="EMBL" id="OZG66635.1"/>
    </source>
</evidence>
<evidence type="ECO:0000256" key="8">
    <source>
        <dbReference type="SAM" id="MobiDB-lite"/>
    </source>
</evidence>
<feature type="transmembrane region" description="Helical" evidence="9">
    <location>
        <begin position="660"/>
        <end position="680"/>
    </location>
</feature>
<feature type="transmembrane region" description="Helical" evidence="9">
    <location>
        <begin position="536"/>
        <end position="558"/>
    </location>
</feature>
<dbReference type="InterPro" id="IPR010619">
    <property type="entry name" value="ThrE-like_N"/>
</dbReference>
<evidence type="ECO:0000256" key="3">
    <source>
        <dbReference type="ARBA" id="ARBA00022519"/>
    </source>
</evidence>
<dbReference type="PANTHER" id="PTHR34390:SF1">
    <property type="entry name" value="SUCCINATE TRANSPORTER SUBUNIT YJJB-RELATED"/>
    <property type="match status" value="1"/>
</dbReference>
<proteinExistence type="inferred from homology"/>
<keyword evidence="2" id="KW-1003">Cell membrane</keyword>
<evidence type="ECO:0008006" key="14">
    <source>
        <dbReference type="Google" id="ProtNLM"/>
    </source>
</evidence>
<comment type="caution">
    <text evidence="12">The sequence shown here is derived from an EMBL/GenBank/DDBJ whole genome shotgun (WGS) entry which is preliminary data.</text>
</comment>
<evidence type="ECO:0000256" key="4">
    <source>
        <dbReference type="ARBA" id="ARBA00022692"/>
    </source>
</evidence>
<feature type="transmembrane region" description="Helical" evidence="9">
    <location>
        <begin position="434"/>
        <end position="456"/>
    </location>
</feature>
<protein>
    <recommendedName>
        <fullName evidence="14">Threonine/serine exporter</fullName>
    </recommendedName>
</protein>
<name>A0A261G611_9BIFI</name>
<evidence type="ECO:0000259" key="10">
    <source>
        <dbReference type="Pfam" id="PF06738"/>
    </source>
</evidence>
<evidence type="ECO:0000256" key="9">
    <source>
        <dbReference type="SAM" id="Phobius"/>
    </source>
</evidence>
<evidence type="ECO:0000256" key="7">
    <source>
        <dbReference type="ARBA" id="ARBA00034125"/>
    </source>
</evidence>
<comment type="subcellular location">
    <subcellularLocation>
        <location evidence="1">Cell membrane</location>
        <topology evidence="1">Multi-pass membrane protein</topology>
    </subcellularLocation>
</comment>
<keyword evidence="5 9" id="KW-1133">Transmembrane helix</keyword>
<comment type="similarity">
    <text evidence="7">Belongs to the ThrE exporter (TC 2.A.79) family.</text>
</comment>
<accession>A0A261G611</accession>
<sequence length="689" mass="74871">MSRVYETAVSTIRTQLWSFTCSPTARGKPEIVSQGHQYEREDGESSAVAVQHFHTHSIPLDMEDIERDWDKPIAEAGIAAKASVIVRVGLLDLSAGTGSFRVREMMHRIAYPLGVHVRADVNLTDIEAACTDGKDRITEVIDLPTTGVNTERIWLLEHYADWFSVNLGEDSMYHSRPEVSKGLMQHLDSKDASQVSAELAKQLREEERDAHPDGKKSETGVDEPGQDAVLDALEAASAHIDPGEPIAPQLAVHETDWSQSAMTQSLAARAAADQAGKTASSSADTAAASHNEVADGAVSASHGTAPRTTAHRSNSHSKALVDDGFVPTSDARKHTHAHKPPKGEYAAHFDHVGKERVTGRPGITVRQAHERLDMIEHRKPLYSPAFAGLASAIACASFVFLLGGGPYDMVGAFVGAGLGHWLRRRLFAHHLNQFFVTFVCVAVAALACTGTLRLIGLFDPVALQHDTAYIGAMLFVIPGFPLITSGLDMAKIDFPSGIQRLSYFLCIVLMATLAGWMVATIVHLNPEGFEPLGLNAWVNGLLRFVFAFLGVWGFSIMFNSPQRMCLTAAVIGAITDTLRLEIVDMGVPPEAGAFIGALLAGLLASAWRSSVRHGWLPPHLGYPRICLTVPSIVIMVPGLYMYQAMFHLGSFDIQSTLDWGFRAFMVIVCLPIGLAMARVITDKSWRYDI</sequence>
<feature type="transmembrane region" description="Helical" evidence="9">
    <location>
        <begin position="501"/>
        <end position="524"/>
    </location>
</feature>
<evidence type="ECO:0000313" key="13">
    <source>
        <dbReference type="Proteomes" id="UP000216074"/>
    </source>
</evidence>
<dbReference type="InterPro" id="IPR024528">
    <property type="entry name" value="ThrE_2"/>
</dbReference>
<feature type="domain" description="Threonine/serine exporter-like N-terminal" evidence="10">
    <location>
        <begin position="84"/>
        <end position="158"/>
    </location>
</feature>
<dbReference type="Pfam" id="PF06738">
    <property type="entry name" value="ThrE"/>
    <property type="match status" value="2"/>
</dbReference>
<feature type="region of interest" description="Disordered" evidence="8">
    <location>
        <begin position="277"/>
        <end position="325"/>
    </location>
</feature>
<keyword evidence="13" id="KW-1185">Reference proteome</keyword>
<keyword evidence="6 9" id="KW-0472">Membrane</keyword>
<dbReference type="GO" id="GO:0022857">
    <property type="term" value="F:transmembrane transporter activity"/>
    <property type="evidence" value="ECO:0007669"/>
    <property type="project" value="InterPro"/>
</dbReference>
<dbReference type="GO" id="GO:0015744">
    <property type="term" value="P:succinate transport"/>
    <property type="evidence" value="ECO:0007669"/>
    <property type="project" value="TreeGrafter"/>
</dbReference>
<feature type="transmembrane region" description="Helical" evidence="9">
    <location>
        <begin position="381"/>
        <end position="400"/>
    </location>
</feature>
<dbReference type="Proteomes" id="UP000216074">
    <property type="component" value="Unassembled WGS sequence"/>
</dbReference>
<evidence type="ECO:0000256" key="1">
    <source>
        <dbReference type="ARBA" id="ARBA00004651"/>
    </source>
</evidence>
<evidence type="ECO:0000256" key="6">
    <source>
        <dbReference type="ARBA" id="ARBA00023136"/>
    </source>
</evidence>
<feature type="transmembrane region" description="Helical" evidence="9">
    <location>
        <begin position="468"/>
        <end position="489"/>
    </location>
</feature>
<feature type="compositionally biased region" description="Low complexity" evidence="8">
    <location>
        <begin position="277"/>
        <end position="289"/>
    </location>
</feature>
<reference evidence="12 13" key="1">
    <citation type="journal article" date="2017" name="BMC Genomics">
        <title>Comparative genomic and phylogenomic analyses of the Bifidobacteriaceae family.</title>
        <authorList>
            <person name="Lugli G.A."/>
            <person name="Milani C."/>
            <person name="Turroni F."/>
            <person name="Duranti S."/>
            <person name="Mancabelli L."/>
            <person name="Mangifesta M."/>
            <person name="Ferrario C."/>
            <person name="Modesto M."/>
            <person name="Mattarelli P."/>
            <person name="Jiri K."/>
            <person name="van Sinderen D."/>
            <person name="Ventura M."/>
        </authorList>
    </citation>
    <scope>NUCLEOTIDE SEQUENCE [LARGE SCALE GENOMIC DNA]</scope>
    <source>
        <strain evidence="12 13">DSM 100202</strain>
    </source>
</reference>
<dbReference type="PANTHER" id="PTHR34390">
    <property type="entry name" value="UPF0442 PROTEIN YJJB-RELATED"/>
    <property type="match status" value="1"/>
</dbReference>
<feature type="region of interest" description="Disordered" evidence="8">
    <location>
        <begin position="204"/>
        <end position="225"/>
    </location>
</feature>
<feature type="compositionally biased region" description="Basic and acidic residues" evidence="8">
    <location>
        <begin position="204"/>
        <end position="219"/>
    </location>
</feature>
<feature type="domain" description="Threonine/Serine exporter ThrE" evidence="11">
    <location>
        <begin position="544"/>
        <end position="679"/>
    </location>
</feature>
<dbReference type="EMBL" id="MWWY01000002">
    <property type="protein sequence ID" value="OZG66635.1"/>
    <property type="molecule type" value="Genomic_DNA"/>
</dbReference>
<keyword evidence="4 9" id="KW-0812">Transmembrane</keyword>
<evidence type="ECO:0000256" key="2">
    <source>
        <dbReference type="ARBA" id="ARBA00022475"/>
    </source>
</evidence>
<gene>
    <name evidence="12" type="ORF">BHAP_0044</name>
</gene>
<dbReference type="AlphaFoldDB" id="A0A261G611"/>
<evidence type="ECO:0000256" key="5">
    <source>
        <dbReference type="ARBA" id="ARBA00022989"/>
    </source>
</evidence>
<dbReference type="InterPro" id="IPR050539">
    <property type="entry name" value="ThrE_Dicarb/AminoAcid_Exp"/>
</dbReference>
<dbReference type="Pfam" id="PF12821">
    <property type="entry name" value="ThrE_2"/>
    <property type="match status" value="1"/>
</dbReference>
<keyword evidence="3" id="KW-0997">Cell inner membrane</keyword>
<feature type="domain" description="Threonine/serine exporter-like N-terminal" evidence="10">
    <location>
        <begin position="362"/>
        <end position="520"/>
    </location>
</feature>
<organism evidence="12 13">
    <name type="scientific">Bifidobacterium hapali</name>
    <dbReference type="NCBI Taxonomy" id="1630172"/>
    <lineage>
        <taxon>Bacteria</taxon>
        <taxon>Bacillati</taxon>
        <taxon>Actinomycetota</taxon>
        <taxon>Actinomycetes</taxon>
        <taxon>Bifidobacteriales</taxon>
        <taxon>Bifidobacteriaceae</taxon>
        <taxon>Bifidobacterium</taxon>
    </lineage>
</organism>
<feature type="transmembrane region" description="Helical" evidence="9">
    <location>
        <begin position="621"/>
        <end position="640"/>
    </location>
</feature>
<evidence type="ECO:0000259" key="11">
    <source>
        <dbReference type="Pfam" id="PF12821"/>
    </source>
</evidence>
<dbReference type="GO" id="GO:0005886">
    <property type="term" value="C:plasma membrane"/>
    <property type="evidence" value="ECO:0007669"/>
    <property type="project" value="UniProtKB-SubCell"/>
</dbReference>